<dbReference type="SUPFAM" id="SSF53067">
    <property type="entry name" value="Actin-like ATPase domain"/>
    <property type="match status" value="2"/>
</dbReference>
<dbReference type="InterPro" id="IPR000577">
    <property type="entry name" value="Carb_kinase_FGGY"/>
</dbReference>
<dbReference type="Proteomes" id="UP001596516">
    <property type="component" value="Unassembled WGS sequence"/>
</dbReference>
<dbReference type="InterPro" id="IPR018485">
    <property type="entry name" value="FGGY_C"/>
</dbReference>
<evidence type="ECO:0000256" key="5">
    <source>
        <dbReference type="ARBA" id="ARBA00022840"/>
    </source>
</evidence>
<sequence>MRIVALDQGTTSTKALVWDNEGPRLAFMHRHRQFHPAPGRVEHDPAELLAGLRAAITTTRPEALAIANQGESCLAWDRITGAALSPVIVWQDNRTEAECRALEREGAGPIVAARSGLPLDPYFSASKLGWLMRNLPEVQAAYRAGRLCLGTTDAFFLQALTGRAATDPSTASRTALMNLASCQWDPELCALFGVPSECLPEIRPTAGDFGSIDGVAVVASVTDQQAALYGHGCREKGATKMTFGTGAFALALTGTSPQRGEGLLPTVAWQIGNAPVQYAVDGGVYDVGAAVEWAQRAGLIDGPEALDCFDRPPAIDRGLVFVPAFSGLACPWWDRSAAPVLIGLGHDSDRRDMAQALVEGMALMSASVIDAIDRIAPLKGNISIDGGVSRSGAFAQMLADCSGRTVTVRSFADLTALGAAQLAAAALGLTREAPAQQDRRYLPRDVPRADWQARFAQAVARARGWRQDPTGR</sequence>
<dbReference type="PANTHER" id="PTHR10196">
    <property type="entry name" value="SUGAR KINASE"/>
    <property type="match status" value="1"/>
</dbReference>
<evidence type="ECO:0000256" key="2">
    <source>
        <dbReference type="ARBA" id="ARBA00022679"/>
    </source>
</evidence>
<dbReference type="Pfam" id="PF00370">
    <property type="entry name" value="FGGY_N"/>
    <property type="match status" value="1"/>
</dbReference>
<dbReference type="EMBL" id="JBHTFQ010000005">
    <property type="protein sequence ID" value="MFC7704657.1"/>
    <property type="molecule type" value="Genomic_DNA"/>
</dbReference>
<dbReference type="Gene3D" id="3.30.420.40">
    <property type="match status" value="2"/>
</dbReference>
<feature type="domain" description="Carbohydrate kinase FGGY C-terminal" evidence="7">
    <location>
        <begin position="241"/>
        <end position="426"/>
    </location>
</feature>
<evidence type="ECO:0000259" key="6">
    <source>
        <dbReference type="Pfam" id="PF00370"/>
    </source>
</evidence>
<evidence type="ECO:0000313" key="9">
    <source>
        <dbReference type="Proteomes" id="UP001596516"/>
    </source>
</evidence>
<keyword evidence="9" id="KW-1185">Reference proteome</keyword>
<dbReference type="GO" id="GO:0016301">
    <property type="term" value="F:kinase activity"/>
    <property type="evidence" value="ECO:0007669"/>
    <property type="project" value="UniProtKB-KW"/>
</dbReference>
<evidence type="ECO:0000256" key="3">
    <source>
        <dbReference type="ARBA" id="ARBA00022741"/>
    </source>
</evidence>
<name>A0ABW2UIW4_9RHOB</name>
<accession>A0ABW2UIW4</accession>
<dbReference type="InterPro" id="IPR043129">
    <property type="entry name" value="ATPase_NBD"/>
</dbReference>
<dbReference type="InterPro" id="IPR018484">
    <property type="entry name" value="FGGY_N"/>
</dbReference>
<keyword evidence="3" id="KW-0547">Nucleotide-binding</keyword>
<keyword evidence="5" id="KW-0067">ATP-binding</keyword>
<dbReference type="RefSeq" id="WP_377403210.1">
    <property type="nucleotide sequence ID" value="NZ_JBHTFQ010000005.1"/>
</dbReference>
<organism evidence="8 9">
    <name type="scientific">Plastorhodobacter daqingensis</name>
    <dbReference type="NCBI Taxonomy" id="1387281"/>
    <lineage>
        <taxon>Bacteria</taxon>
        <taxon>Pseudomonadati</taxon>
        <taxon>Pseudomonadota</taxon>
        <taxon>Alphaproteobacteria</taxon>
        <taxon>Rhodobacterales</taxon>
        <taxon>Paracoccaceae</taxon>
        <taxon>Plastorhodobacter</taxon>
    </lineage>
</organism>
<keyword evidence="4 8" id="KW-0418">Kinase</keyword>
<evidence type="ECO:0000256" key="1">
    <source>
        <dbReference type="ARBA" id="ARBA00009156"/>
    </source>
</evidence>
<dbReference type="PANTHER" id="PTHR10196:SF69">
    <property type="entry name" value="GLYCEROL KINASE"/>
    <property type="match status" value="1"/>
</dbReference>
<protein>
    <submittedName>
        <fullName evidence="8">FGGY family carbohydrate kinase</fullName>
    </submittedName>
</protein>
<proteinExistence type="inferred from homology"/>
<keyword evidence="2" id="KW-0808">Transferase</keyword>
<dbReference type="PIRSF" id="PIRSF000538">
    <property type="entry name" value="GlpK"/>
    <property type="match status" value="1"/>
</dbReference>
<evidence type="ECO:0000259" key="7">
    <source>
        <dbReference type="Pfam" id="PF02782"/>
    </source>
</evidence>
<evidence type="ECO:0000313" key="8">
    <source>
        <dbReference type="EMBL" id="MFC7704657.1"/>
    </source>
</evidence>
<comment type="similarity">
    <text evidence="1">Belongs to the FGGY kinase family.</text>
</comment>
<evidence type="ECO:0000256" key="4">
    <source>
        <dbReference type="ARBA" id="ARBA00022777"/>
    </source>
</evidence>
<feature type="domain" description="Carbohydrate kinase FGGY N-terminal" evidence="6">
    <location>
        <begin position="3"/>
        <end position="213"/>
    </location>
</feature>
<reference evidence="9" key="1">
    <citation type="journal article" date="2019" name="Int. J. Syst. Evol. Microbiol.">
        <title>The Global Catalogue of Microorganisms (GCM) 10K type strain sequencing project: providing services to taxonomists for standard genome sequencing and annotation.</title>
        <authorList>
            <consortium name="The Broad Institute Genomics Platform"/>
            <consortium name="The Broad Institute Genome Sequencing Center for Infectious Disease"/>
            <person name="Wu L."/>
            <person name="Ma J."/>
        </authorList>
    </citation>
    <scope>NUCLEOTIDE SEQUENCE [LARGE SCALE GENOMIC DNA]</scope>
    <source>
        <strain evidence="9">CGMCC 1.12750</strain>
    </source>
</reference>
<comment type="caution">
    <text evidence="8">The sequence shown here is derived from an EMBL/GenBank/DDBJ whole genome shotgun (WGS) entry which is preliminary data.</text>
</comment>
<gene>
    <name evidence="8" type="ORF">ACFQXB_10675</name>
</gene>
<dbReference type="Pfam" id="PF02782">
    <property type="entry name" value="FGGY_C"/>
    <property type="match status" value="1"/>
</dbReference>